<dbReference type="Pfam" id="PF00440">
    <property type="entry name" value="TetR_N"/>
    <property type="match status" value="1"/>
</dbReference>
<proteinExistence type="predicted"/>
<dbReference type="SUPFAM" id="SSF46689">
    <property type="entry name" value="Homeodomain-like"/>
    <property type="match status" value="1"/>
</dbReference>
<dbReference type="InterPro" id="IPR001647">
    <property type="entry name" value="HTH_TetR"/>
</dbReference>
<keyword evidence="5" id="KW-1185">Reference proteome</keyword>
<dbReference type="PROSITE" id="PS50977">
    <property type="entry name" value="HTH_TETR_2"/>
    <property type="match status" value="1"/>
</dbReference>
<reference evidence="4" key="1">
    <citation type="submission" date="2012-02" db="EMBL/GenBank/DDBJ databases">
        <title>Whole genome shotgun sequence of Gordonia otitidis NBRC 100426.</title>
        <authorList>
            <person name="Yoshida I."/>
            <person name="Hosoyama A."/>
            <person name="Tsuchikane K."/>
            <person name="Katsumata H."/>
            <person name="Yamazaki S."/>
            <person name="Fujita N."/>
        </authorList>
    </citation>
    <scope>NUCLEOTIDE SEQUENCE [LARGE SCALE GENOMIC DNA]</scope>
    <source>
        <strain evidence="4">NBRC 100426</strain>
    </source>
</reference>
<evidence type="ECO:0000256" key="2">
    <source>
        <dbReference type="PROSITE-ProRule" id="PRU00335"/>
    </source>
</evidence>
<accession>H5TQ56</accession>
<name>H5TQ56_GORO1</name>
<dbReference type="Proteomes" id="UP000005038">
    <property type="component" value="Unassembled WGS sequence"/>
</dbReference>
<gene>
    <name evidence="4" type="ORF">GOOTI_170_00810</name>
</gene>
<dbReference type="EMBL" id="BAFB01000170">
    <property type="protein sequence ID" value="GAB35614.1"/>
    <property type="molecule type" value="Genomic_DNA"/>
</dbReference>
<feature type="domain" description="HTH tetR-type" evidence="3">
    <location>
        <begin position="15"/>
        <end position="74"/>
    </location>
</feature>
<sequence length="206" mass="22003">MRTHGWGGSVPVDDAEATARILAAARSAIDEHGVSTTISDVARTLGVTRQTVYRYFPSTEALLQATAFDAVGDFLERIAARIKGIREPDAAVVDGIGAVLDELPDDRYVGLLFSADSMSLFAVGEVTSEAGRGFARSIIERMDVDWTARGYSSADTDVIAEIVVRTLQSMVLDHGDGRSPAQRRAFLDAWVGAAIRALPAPVGVPR</sequence>
<comment type="caution">
    <text evidence="4">The sequence shown here is derived from an EMBL/GenBank/DDBJ whole genome shotgun (WGS) entry which is preliminary data.</text>
</comment>
<dbReference type="InterPro" id="IPR050109">
    <property type="entry name" value="HTH-type_TetR-like_transc_reg"/>
</dbReference>
<dbReference type="GO" id="GO:0000976">
    <property type="term" value="F:transcription cis-regulatory region binding"/>
    <property type="evidence" value="ECO:0007669"/>
    <property type="project" value="TreeGrafter"/>
</dbReference>
<dbReference type="RefSeq" id="WP_007239825.1">
    <property type="nucleotide sequence ID" value="NZ_BAFB01000170.1"/>
</dbReference>
<dbReference type="GO" id="GO:0003700">
    <property type="term" value="F:DNA-binding transcription factor activity"/>
    <property type="evidence" value="ECO:0007669"/>
    <property type="project" value="TreeGrafter"/>
</dbReference>
<dbReference type="PANTHER" id="PTHR30055">
    <property type="entry name" value="HTH-TYPE TRANSCRIPTIONAL REGULATOR RUTR"/>
    <property type="match status" value="1"/>
</dbReference>
<evidence type="ECO:0000313" key="4">
    <source>
        <dbReference type="EMBL" id="GAB35614.1"/>
    </source>
</evidence>
<organism evidence="4 5">
    <name type="scientific">Gordonia otitidis (strain DSM 44809 / CCUG 52243 / JCM 12355 / NBRC 100426 / IFM 10032)</name>
    <dbReference type="NCBI Taxonomy" id="1108044"/>
    <lineage>
        <taxon>Bacteria</taxon>
        <taxon>Bacillati</taxon>
        <taxon>Actinomycetota</taxon>
        <taxon>Actinomycetes</taxon>
        <taxon>Mycobacteriales</taxon>
        <taxon>Gordoniaceae</taxon>
        <taxon>Gordonia</taxon>
    </lineage>
</organism>
<evidence type="ECO:0000256" key="1">
    <source>
        <dbReference type="ARBA" id="ARBA00023125"/>
    </source>
</evidence>
<dbReference type="Gene3D" id="1.10.357.10">
    <property type="entry name" value="Tetracycline Repressor, domain 2"/>
    <property type="match status" value="1"/>
</dbReference>
<evidence type="ECO:0000259" key="3">
    <source>
        <dbReference type="PROSITE" id="PS50977"/>
    </source>
</evidence>
<dbReference type="OrthoDB" id="3212503at2"/>
<dbReference type="AlphaFoldDB" id="H5TQ56"/>
<dbReference type="InterPro" id="IPR009057">
    <property type="entry name" value="Homeodomain-like_sf"/>
</dbReference>
<dbReference type="PRINTS" id="PR00455">
    <property type="entry name" value="HTHTETR"/>
</dbReference>
<dbReference type="STRING" id="1108044.GOOTI_170_00810"/>
<evidence type="ECO:0000313" key="5">
    <source>
        <dbReference type="Proteomes" id="UP000005038"/>
    </source>
</evidence>
<dbReference type="PANTHER" id="PTHR30055:SF226">
    <property type="entry name" value="HTH-TYPE TRANSCRIPTIONAL REGULATOR PKSA"/>
    <property type="match status" value="1"/>
</dbReference>
<protein>
    <submittedName>
        <fullName evidence="4">TetR family transcriptional regulator</fullName>
    </submittedName>
</protein>
<keyword evidence="1 2" id="KW-0238">DNA-binding</keyword>
<feature type="DNA-binding region" description="H-T-H motif" evidence="2">
    <location>
        <begin position="37"/>
        <end position="56"/>
    </location>
</feature>